<gene>
    <name evidence="2" type="ORF">SAMN05444281_0172</name>
</gene>
<dbReference type="Pfam" id="PF13568">
    <property type="entry name" value="OMP_b-brl_2"/>
    <property type="match status" value="1"/>
</dbReference>
<dbReference type="STRING" id="1195760.SAMN05444281_0172"/>
<evidence type="ECO:0000313" key="2">
    <source>
        <dbReference type="EMBL" id="SHH34552.1"/>
    </source>
</evidence>
<evidence type="ECO:0000259" key="1">
    <source>
        <dbReference type="Pfam" id="PF13568"/>
    </source>
</evidence>
<protein>
    <submittedName>
        <fullName evidence="2">Probable protein-translocating porin PorT</fullName>
    </submittedName>
</protein>
<dbReference type="OrthoDB" id="1467485at2"/>
<keyword evidence="3" id="KW-1185">Reference proteome</keyword>
<accession>A0A1M5S7F9</accession>
<name>A0A1M5S7F9_9FLAO</name>
<dbReference type="RefSeq" id="WP_073117790.1">
    <property type="nucleotide sequence ID" value="NZ_BMEN01000001.1"/>
</dbReference>
<feature type="domain" description="Outer membrane protein beta-barrel" evidence="1">
    <location>
        <begin position="27"/>
        <end position="190"/>
    </location>
</feature>
<evidence type="ECO:0000313" key="3">
    <source>
        <dbReference type="Proteomes" id="UP000184109"/>
    </source>
</evidence>
<proteinExistence type="predicted"/>
<dbReference type="EMBL" id="FQXQ01000001">
    <property type="protein sequence ID" value="SHH34552.1"/>
    <property type="molecule type" value="Genomic_DNA"/>
</dbReference>
<dbReference type="Proteomes" id="UP000184109">
    <property type="component" value="Unassembled WGS sequence"/>
</dbReference>
<dbReference type="AlphaFoldDB" id="A0A1M5S7F9"/>
<reference evidence="3" key="1">
    <citation type="submission" date="2016-11" db="EMBL/GenBank/DDBJ databases">
        <authorList>
            <person name="Varghese N."/>
            <person name="Submissions S."/>
        </authorList>
    </citation>
    <scope>NUCLEOTIDE SEQUENCE [LARGE SCALE GENOMIC DNA]</scope>
    <source>
        <strain evidence="3">DSM 100572</strain>
    </source>
</reference>
<dbReference type="InterPro" id="IPR025665">
    <property type="entry name" value="Beta-barrel_OMP_2"/>
</dbReference>
<organism evidence="2 3">
    <name type="scientific">Wenyingzhuangia marina</name>
    <dbReference type="NCBI Taxonomy" id="1195760"/>
    <lineage>
        <taxon>Bacteria</taxon>
        <taxon>Pseudomonadati</taxon>
        <taxon>Bacteroidota</taxon>
        <taxon>Flavobacteriia</taxon>
        <taxon>Flavobacteriales</taxon>
        <taxon>Flavobacteriaceae</taxon>
        <taxon>Wenyingzhuangia</taxon>
    </lineage>
</organism>
<sequence length="216" mass="24318">MKKLVVFLFFCICTISYGQTERVLQLQNFDKKPIRYGFYLGLHQKGYALEASNNVTLSNGAGFHLGVLADLKTSEFISFLTEPGIISSTNSLTFDGIKTEVPATYFHLPISIKLRTRRLNNTRGFIIGGVSYNYNFTAKKNNNDNGANPRDFELKQHTFMGEFGIGASFYFPYFKFSPSIRGVYGFQNEFIGLGSIAKANVSELRTRGVFLTLTFQ</sequence>